<proteinExistence type="predicted"/>
<evidence type="ECO:0000313" key="2">
    <source>
        <dbReference type="Proteomes" id="UP000051054"/>
    </source>
</evidence>
<sequence length="133" mass="15082">MGGRGAASGISDKGRKYGTEYHSVLVKDNIKFVKYNFGNTTVPLETMSADKRRIYATINNQGKVKFITGYSKNGKLAWQIDVSGKAHYVDGKRINTPHIHIGNDHVNTKVKSLNKRYRKILHKAQEAWYNRNS</sequence>
<dbReference type="EMBL" id="AZGD01000087">
    <property type="protein sequence ID" value="KRM19176.1"/>
    <property type="molecule type" value="Genomic_DNA"/>
</dbReference>
<accession>A0A0R1WMN5</accession>
<dbReference type="RefSeq" id="WP_025022289.1">
    <property type="nucleotide sequence ID" value="NZ_AZGD01000087.1"/>
</dbReference>
<dbReference type="STRING" id="1423755.FC40_GL000469"/>
<reference evidence="1 2" key="1">
    <citation type="journal article" date="2015" name="Genome Announc.">
        <title>Expanding the biotechnology potential of lactobacilli through comparative genomics of 213 strains and associated genera.</title>
        <authorList>
            <person name="Sun Z."/>
            <person name="Harris H.M."/>
            <person name="McCann A."/>
            <person name="Guo C."/>
            <person name="Argimon S."/>
            <person name="Zhang W."/>
            <person name="Yang X."/>
            <person name="Jeffery I.B."/>
            <person name="Cooney J.C."/>
            <person name="Kagawa T.F."/>
            <person name="Liu W."/>
            <person name="Song Y."/>
            <person name="Salvetti E."/>
            <person name="Wrobel A."/>
            <person name="Rasinkangas P."/>
            <person name="Parkhill J."/>
            <person name="Rea M.C."/>
            <person name="O'Sullivan O."/>
            <person name="Ritari J."/>
            <person name="Douillard F.P."/>
            <person name="Paul Ross R."/>
            <person name="Yang R."/>
            <person name="Briner A.E."/>
            <person name="Felis G.E."/>
            <person name="de Vos W.M."/>
            <person name="Barrangou R."/>
            <person name="Klaenhammer T.R."/>
            <person name="Caufield P.W."/>
            <person name="Cui Y."/>
            <person name="Zhang H."/>
            <person name="O'Toole P.W."/>
        </authorList>
    </citation>
    <scope>NUCLEOTIDE SEQUENCE [LARGE SCALE GENOMIC DNA]</scope>
    <source>
        <strain evidence="1 2">DSM 18933</strain>
    </source>
</reference>
<name>A0A0R1WMN5_9LACO</name>
<comment type="caution">
    <text evidence="1">The sequence shown here is derived from an EMBL/GenBank/DDBJ whole genome shotgun (WGS) entry which is preliminary data.</text>
</comment>
<dbReference type="OrthoDB" id="3232310at2"/>
<organism evidence="1 2">
    <name type="scientific">Ligilactobacillus hayakitensis DSM 18933 = JCM 14209</name>
    <dbReference type="NCBI Taxonomy" id="1423755"/>
    <lineage>
        <taxon>Bacteria</taxon>
        <taxon>Bacillati</taxon>
        <taxon>Bacillota</taxon>
        <taxon>Bacilli</taxon>
        <taxon>Lactobacillales</taxon>
        <taxon>Lactobacillaceae</taxon>
        <taxon>Ligilactobacillus</taxon>
    </lineage>
</organism>
<dbReference type="AlphaFoldDB" id="A0A0R1WMN5"/>
<protein>
    <submittedName>
        <fullName evidence="1">Uncharacterized protein</fullName>
    </submittedName>
</protein>
<dbReference type="PATRIC" id="fig|1423755.3.peg.519"/>
<gene>
    <name evidence="1" type="ORF">FC40_GL000469</name>
</gene>
<dbReference type="Proteomes" id="UP000051054">
    <property type="component" value="Unassembled WGS sequence"/>
</dbReference>
<keyword evidence="2" id="KW-1185">Reference proteome</keyword>
<evidence type="ECO:0000313" key="1">
    <source>
        <dbReference type="EMBL" id="KRM19176.1"/>
    </source>
</evidence>